<feature type="compositionally biased region" description="Basic residues" evidence="1">
    <location>
        <begin position="1"/>
        <end position="12"/>
    </location>
</feature>
<dbReference type="EMBL" id="JAUSSK010000005">
    <property type="protein sequence ID" value="MDQ0011480.1"/>
    <property type="molecule type" value="Genomic_DNA"/>
</dbReference>
<proteinExistence type="predicted"/>
<sequence>MEQPRKSGRSRKKIVDYATHPGGYVPRRAKGGDAGHDGPAKALGAAGDARKGDQPSMSAFRLAE</sequence>
<evidence type="ECO:0000313" key="3">
    <source>
        <dbReference type="Proteomes" id="UP001237737"/>
    </source>
</evidence>
<reference evidence="2 3" key="1">
    <citation type="submission" date="2023-07" db="EMBL/GenBank/DDBJ databases">
        <title>Sorghum-associated microbial communities from plants grown in Nebraska, USA.</title>
        <authorList>
            <person name="Schachtman D."/>
        </authorList>
    </citation>
    <scope>NUCLEOTIDE SEQUENCE [LARGE SCALE GENOMIC DNA]</scope>
    <source>
        <strain evidence="2 3">CC60</strain>
    </source>
</reference>
<accession>A0ABT9T2I4</accession>
<dbReference type="Proteomes" id="UP001237737">
    <property type="component" value="Unassembled WGS sequence"/>
</dbReference>
<organism evidence="2 3">
    <name type="scientific">Luteibacter jiangsuensis</name>
    <dbReference type="NCBI Taxonomy" id="637577"/>
    <lineage>
        <taxon>Bacteria</taxon>
        <taxon>Pseudomonadati</taxon>
        <taxon>Pseudomonadota</taxon>
        <taxon>Gammaproteobacteria</taxon>
        <taxon>Lysobacterales</taxon>
        <taxon>Rhodanobacteraceae</taxon>
        <taxon>Luteibacter</taxon>
    </lineage>
</organism>
<gene>
    <name evidence="2" type="ORF">J2T07_003690</name>
</gene>
<name>A0ABT9T2I4_9GAMM</name>
<evidence type="ECO:0000313" key="2">
    <source>
        <dbReference type="EMBL" id="MDQ0011480.1"/>
    </source>
</evidence>
<protein>
    <submittedName>
        <fullName evidence="2">Uncharacterized protein</fullName>
    </submittedName>
</protein>
<evidence type="ECO:0000256" key="1">
    <source>
        <dbReference type="SAM" id="MobiDB-lite"/>
    </source>
</evidence>
<keyword evidence="3" id="KW-1185">Reference proteome</keyword>
<feature type="compositionally biased region" description="Basic and acidic residues" evidence="1">
    <location>
        <begin position="30"/>
        <end position="39"/>
    </location>
</feature>
<feature type="region of interest" description="Disordered" evidence="1">
    <location>
        <begin position="1"/>
        <end position="64"/>
    </location>
</feature>
<comment type="caution">
    <text evidence="2">The sequence shown here is derived from an EMBL/GenBank/DDBJ whole genome shotgun (WGS) entry which is preliminary data.</text>
</comment>